<protein>
    <submittedName>
        <fullName evidence="10">Uncharacterized protein</fullName>
    </submittedName>
</protein>
<evidence type="ECO:0000256" key="3">
    <source>
        <dbReference type="ARBA" id="ARBA00022448"/>
    </source>
</evidence>
<dbReference type="Pfam" id="PF11744">
    <property type="entry name" value="ALMT"/>
    <property type="match status" value="2"/>
</dbReference>
<keyword evidence="11" id="KW-1185">Reference proteome</keyword>
<evidence type="ECO:0000256" key="5">
    <source>
        <dbReference type="ARBA" id="ARBA00022989"/>
    </source>
</evidence>
<gene>
    <name evidence="10" type="ORF">KK1_042442</name>
</gene>
<keyword evidence="6" id="KW-0406">Ion transport</keyword>
<dbReference type="PANTHER" id="PTHR31086">
    <property type="entry name" value="ALUMINUM-ACTIVATED MALATE TRANSPORTER 10"/>
    <property type="match status" value="1"/>
</dbReference>
<evidence type="ECO:0000256" key="2">
    <source>
        <dbReference type="ARBA" id="ARBA00007079"/>
    </source>
</evidence>
<dbReference type="Proteomes" id="UP000075243">
    <property type="component" value="Unassembled WGS sequence"/>
</dbReference>
<name>A0A151R1J8_CAJCA</name>
<evidence type="ECO:0000313" key="11">
    <source>
        <dbReference type="Proteomes" id="UP000075243"/>
    </source>
</evidence>
<evidence type="ECO:0000256" key="7">
    <source>
        <dbReference type="ARBA" id="ARBA00023136"/>
    </source>
</evidence>
<proteinExistence type="inferred from homology"/>
<feature type="transmembrane region" description="Helical" evidence="9">
    <location>
        <begin position="31"/>
        <end position="49"/>
    </location>
</feature>
<dbReference type="GO" id="GO:0034220">
    <property type="term" value="P:monoatomic ion transmembrane transport"/>
    <property type="evidence" value="ECO:0007669"/>
    <property type="project" value="UniProtKB-KW"/>
</dbReference>
<dbReference type="Gramene" id="C.cajan_43143.t">
    <property type="protein sequence ID" value="C.cajan_43143.t"/>
    <property type="gene ID" value="C.cajan_43143"/>
</dbReference>
<evidence type="ECO:0000256" key="9">
    <source>
        <dbReference type="SAM" id="Phobius"/>
    </source>
</evidence>
<keyword evidence="8" id="KW-0407">Ion channel</keyword>
<feature type="transmembrane region" description="Helical" evidence="9">
    <location>
        <begin position="55"/>
        <end position="75"/>
    </location>
</feature>
<evidence type="ECO:0000256" key="4">
    <source>
        <dbReference type="ARBA" id="ARBA00022692"/>
    </source>
</evidence>
<sequence length="154" mass="17812">KVSMAETIYSFANKVKRFPGLQCSVTLCKGLRLGTLLVGSLVFLIEYIIDAPGRIFRAIFIGVAIFYVMSLSELFDRISLHYFFILKESTEICVMEYFYDHATPAIHDESCALQANWKPRYSRYCHKILWHQYARVGIAFYDFNYIVVALHGCL</sequence>
<dbReference type="InterPro" id="IPR020966">
    <property type="entry name" value="ALMT"/>
</dbReference>
<dbReference type="GO" id="GO:0016020">
    <property type="term" value="C:membrane"/>
    <property type="evidence" value="ECO:0007669"/>
    <property type="project" value="UniProtKB-SubCell"/>
</dbReference>
<evidence type="ECO:0000313" key="10">
    <source>
        <dbReference type="EMBL" id="KYP36437.1"/>
    </source>
</evidence>
<dbReference type="AlphaFoldDB" id="A0A151R1J8"/>
<keyword evidence="3" id="KW-0813">Transport</keyword>
<feature type="non-terminal residue" evidence="10">
    <location>
        <position position="1"/>
    </location>
</feature>
<dbReference type="STRING" id="3821.A0A151R1J8"/>
<comment type="subcellular location">
    <subcellularLocation>
        <location evidence="1">Membrane</location>
        <topology evidence="1">Multi-pass membrane protein</topology>
    </subcellularLocation>
</comment>
<dbReference type="EMBL" id="KQ484216">
    <property type="protein sequence ID" value="KYP36437.1"/>
    <property type="molecule type" value="Genomic_DNA"/>
</dbReference>
<keyword evidence="4 9" id="KW-0812">Transmembrane</keyword>
<keyword evidence="7 9" id="KW-0472">Membrane</keyword>
<keyword evidence="5 9" id="KW-1133">Transmembrane helix</keyword>
<comment type="similarity">
    <text evidence="2">Belongs to the aromatic acid exporter (TC 2.A.85) family.</text>
</comment>
<accession>A0A151R1J8</accession>
<evidence type="ECO:0000256" key="1">
    <source>
        <dbReference type="ARBA" id="ARBA00004141"/>
    </source>
</evidence>
<evidence type="ECO:0000256" key="8">
    <source>
        <dbReference type="ARBA" id="ARBA00023303"/>
    </source>
</evidence>
<organism evidence="10 11">
    <name type="scientific">Cajanus cajan</name>
    <name type="common">Pigeon pea</name>
    <name type="synonym">Cajanus indicus</name>
    <dbReference type="NCBI Taxonomy" id="3821"/>
    <lineage>
        <taxon>Eukaryota</taxon>
        <taxon>Viridiplantae</taxon>
        <taxon>Streptophyta</taxon>
        <taxon>Embryophyta</taxon>
        <taxon>Tracheophyta</taxon>
        <taxon>Spermatophyta</taxon>
        <taxon>Magnoliopsida</taxon>
        <taxon>eudicotyledons</taxon>
        <taxon>Gunneridae</taxon>
        <taxon>Pentapetalae</taxon>
        <taxon>rosids</taxon>
        <taxon>fabids</taxon>
        <taxon>Fabales</taxon>
        <taxon>Fabaceae</taxon>
        <taxon>Papilionoideae</taxon>
        <taxon>50 kb inversion clade</taxon>
        <taxon>NPAAA clade</taxon>
        <taxon>indigoferoid/millettioid clade</taxon>
        <taxon>Phaseoleae</taxon>
        <taxon>Cajanus</taxon>
    </lineage>
</organism>
<dbReference type="GO" id="GO:0015743">
    <property type="term" value="P:malate transport"/>
    <property type="evidence" value="ECO:0007669"/>
    <property type="project" value="InterPro"/>
</dbReference>
<reference evidence="10" key="1">
    <citation type="journal article" date="2012" name="Nat. Biotechnol.">
        <title>Draft genome sequence of pigeonpea (Cajanus cajan), an orphan legume crop of resource-poor farmers.</title>
        <authorList>
            <person name="Varshney R.K."/>
            <person name="Chen W."/>
            <person name="Li Y."/>
            <person name="Bharti A.K."/>
            <person name="Saxena R.K."/>
            <person name="Schlueter J.A."/>
            <person name="Donoghue M.T."/>
            <person name="Azam S."/>
            <person name="Fan G."/>
            <person name="Whaley A.M."/>
            <person name="Farmer A.D."/>
            <person name="Sheridan J."/>
            <person name="Iwata A."/>
            <person name="Tuteja R."/>
            <person name="Penmetsa R.V."/>
            <person name="Wu W."/>
            <person name="Upadhyaya H.D."/>
            <person name="Yang S.P."/>
            <person name="Shah T."/>
            <person name="Saxena K.B."/>
            <person name="Michael T."/>
            <person name="McCombie W.R."/>
            <person name="Yang B."/>
            <person name="Zhang G."/>
            <person name="Yang H."/>
            <person name="Wang J."/>
            <person name="Spillane C."/>
            <person name="Cook D.R."/>
            <person name="May G.D."/>
            <person name="Xu X."/>
            <person name="Jackson S.A."/>
        </authorList>
    </citation>
    <scope>NUCLEOTIDE SEQUENCE [LARGE SCALE GENOMIC DNA]</scope>
</reference>
<evidence type="ECO:0000256" key="6">
    <source>
        <dbReference type="ARBA" id="ARBA00023065"/>
    </source>
</evidence>